<organism evidence="4 5">
    <name type="scientific">Meleagris gallopavo</name>
    <name type="common">Wild turkey</name>
    <dbReference type="NCBI Taxonomy" id="9103"/>
    <lineage>
        <taxon>Eukaryota</taxon>
        <taxon>Metazoa</taxon>
        <taxon>Chordata</taxon>
        <taxon>Craniata</taxon>
        <taxon>Vertebrata</taxon>
        <taxon>Euteleostomi</taxon>
        <taxon>Archelosauria</taxon>
        <taxon>Archosauria</taxon>
        <taxon>Dinosauria</taxon>
        <taxon>Saurischia</taxon>
        <taxon>Theropoda</taxon>
        <taxon>Coelurosauria</taxon>
        <taxon>Aves</taxon>
        <taxon>Neognathae</taxon>
        <taxon>Galloanserae</taxon>
        <taxon>Galliformes</taxon>
        <taxon>Phasianidae</taxon>
        <taxon>Meleagridinae</taxon>
        <taxon>Meleagris</taxon>
    </lineage>
</organism>
<sequence length="137" mass="14750">GHIQNAFYLNFCSSFAALLQAVIAGDLLKFIECCKKGANLLIQGPDHGSLLHHAAKSGHGEIVKYILEHGESVCKPTESCSAAECVSQVKPHSTVWLGAFSLIVVTLGQMSTCSRHEQESRNVAAMTGMAPNERKLK</sequence>
<dbReference type="AlphaFoldDB" id="A0A803Y8W2"/>
<evidence type="ECO:0000256" key="1">
    <source>
        <dbReference type="PROSITE-ProRule" id="PRU00023"/>
    </source>
</evidence>
<reference evidence="4" key="2">
    <citation type="submission" date="2025-08" db="UniProtKB">
        <authorList>
            <consortium name="Ensembl"/>
        </authorList>
    </citation>
    <scope>IDENTIFICATION</scope>
</reference>
<accession>A0A803Y8W2</accession>
<keyword evidence="3" id="KW-1133">Transmembrane helix</keyword>
<name>A0A803Y8W2_MELGA</name>
<feature type="region of interest" description="Disordered" evidence="2">
    <location>
        <begin position="118"/>
        <end position="137"/>
    </location>
</feature>
<reference evidence="4 5" key="1">
    <citation type="journal article" date="2010" name="PLoS Biol.">
        <title>Multi-platform next-generation sequencing of the domestic turkey (Meleagris gallopavo): genome assembly and analysis.</title>
        <authorList>
            <person name="Dalloul R.A."/>
            <person name="Long J.A."/>
            <person name="Zimin A.V."/>
            <person name="Aslam L."/>
            <person name="Beal K."/>
            <person name="Blomberg L.A."/>
            <person name="Bouffard P."/>
            <person name="Burt D.W."/>
            <person name="Crasta O."/>
            <person name="Crooijmans R.P."/>
            <person name="Cooper K."/>
            <person name="Coulombe R.A."/>
            <person name="De S."/>
            <person name="Delany M.E."/>
            <person name="Dodgson J.B."/>
            <person name="Dong J.J."/>
            <person name="Evans C."/>
            <person name="Frederickson K.M."/>
            <person name="Flicek P."/>
            <person name="Florea L."/>
            <person name="Folkerts O."/>
            <person name="Groenen M.A."/>
            <person name="Harkins T.T."/>
            <person name="Herrero J."/>
            <person name="Hoffmann S."/>
            <person name="Megens H.J."/>
            <person name="Jiang A."/>
            <person name="de Jong P."/>
            <person name="Kaiser P."/>
            <person name="Kim H."/>
            <person name="Kim K.W."/>
            <person name="Kim S."/>
            <person name="Langenberger D."/>
            <person name="Lee M.K."/>
            <person name="Lee T."/>
            <person name="Mane S."/>
            <person name="Marcais G."/>
            <person name="Marz M."/>
            <person name="McElroy A.P."/>
            <person name="Modise T."/>
            <person name="Nefedov M."/>
            <person name="Notredame C."/>
            <person name="Paton I.R."/>
            <person name="Payne W.S."/>
            <person name="Pertea G."/>
            <person name="Prickett D."/>
            <person name="Puiu D."/>
            <person name="Qioa D."/>
            <person name="Raineri E."/>
            <person name="Ruffier M."/>
            <person name="Salzberg S.L."/>
            <person name="Schatz M.C."/>
            <person name="Scheuring C."/>
            <person name="Schmidt C.J."/>
            <person name="Schroeder S."/>
            <person name="Searle S.M."/>
            <person name="Smith E.J."/>
            <person name="Smith J."/>
            <person name="Sonstegard T.S."/>
            <person name="Stadler P.F."/>
            <person name="Tafer H."/>
            <person name="Tu Z.J."/>
            <person name="Van Tassell C.P."/>
            <person name="Vilella A.J."/>
            <person name="Williams K.P."/>
            <person name="Yorke J.A."/>
            <person name="Zhang L."/>
            <person name="Zhang H.B."/>
            <person name="Zhang X."/>
            <person name="Zhang Y."/>
            <person name="Reed K.M."/>
        </authorList>
    </citation>
    <scope>NUCLEOTIDE SEQUENCE [LARGE SCALE GENOMIC DNA]</scope>
</reference>
<evidence type="ECO:0000256" key="3">
    <source>
        <dbReference type="SAM" id="Phobius"/>
    </source>
</evidence>
<dbReference type="Ensembl" id="ENSMGAT00000031509.1">
    <property type="protein sequence ID" value="ENSMGAP00000028209.1"/>
    <property type="gene ID" value="ENSMGAG00000018727.1"/>
</dbReference>
<feature type="repeat" description="ANK" evidence="1">
    <location>
        <begin position="46"/>
        <end position="78"/>
    </location>
</feature>
<proteinExistence type="predicted"/>
<keyword evidence="3" id="KW-0472">Membrane</keyword>
<dbReference type="SUPFAM" id="SSF48403">
    <property type="entry name" value="Ankyrin repeat"/>
    <property type="match status" value="1"/>
</dbReference>
<feature type="transmembrane region" description="Helical" evidence="3">
    <location>
        <begin position="6"/>
        <end position="28"/>
    </location>
</feature>
<reference evidence="4" key="3">
    <citation type="submission" date="2025-09" db="UniProtKB">
        <authorList>
            <consortium name="Ensembl"/>
        </authorList>
    </citation>
    <scope>IDENTIFICATION</scope>
</reference>
<dbReference type="PROSITE" id="PS50297">
    <property type="entry name" value="ANK_REP_REGION"/>
    <property type="match status" value="1"/>
</dbReference>
<dbReference type="InParanoid" id="A0A803Y8W2"/>
<dbReference type="Proteomes" id="UP000001645">
    <property type="component" value="Chromosome 1"/>
</dbReference>
<evidence type="ECO:0000313" key="4">
    <source>
        <dbReference type="Ensembl" id="ENSMGAP00000028209.1"/>
    </source>
</evidence>
<keyword evidence="3" id="KW-0812">Transmembrane</keyword>
<dbReference type="InterPro" id="IPR036770">
    <property type="entry name" value="Ankyrin_rpt-contain_sf"/>
</dbReference>
<evidence type="ECO:0008006" key="6">
    <source>
        <dbReference type="Google" id="ProtNLM"/>
    </source>
</evidence>
<dbReference type="InterPro" id="IPR002110">
    <property type="entry name" value="Ankyrin_rpt"/>
</dbReference>
<dbReference type="Gene3D" id="1.25.40.20">
    <property type="entry name" value="Ankyrin repeat-containing domain"/>
    <property type="match status" value="1"/>
</dbReference>
<protein>
    <recommendedName>
        <fullName evidence="6">ANK_REP_REGION domain-containing protein</fullName>
    </recommendedName>
</protein>
<evidence type="ECO:0000313" key="5">
    <source>
        <dbReference type="Proteomes" id="UP000001645"/>
    </source>
</evidence>
<evidence type="ECO:0000256" key="2">
    <source>
        <dbReference type="SAM" id="MobiDB-lite"/>
    </source>
</evidence>
<keyword evidence="5" id="KW-1185">Reference proteome</keyword>
<dbReference type="Pfam" id="PF13606">
    <property type="entry name" value="Ank_3"/>
    <property type="match status" value="1"/>
</dbReference>
<dbReference type="PROSITE" id="PS50088">
    <property type="entry name" value="ANK_REPEAT"/>
    <property type="match status" value="1"/>
</dbReference>
<keyword evidence="1" id="KW-0040">ANK repeat</keyword>